<proteinExistence type="predicted"/>
<feature type="non-terminal residue" evidence="1">
    <location>
        <position position="58"/>
    </location>
</feature>
<sequence length="58" mass="6739">MSETSPRKDLIVTNVSMLSISKGIEVIYRAFYKLFEIKEMYFSLTEILCSDIDSFTFS</sequence>
<gene>
    <name evidence="1" type="ORF">SPELUC_LOCUS17215</name>
</gene>
<reference evidence="1" key="1">
    <citation type="submission" date="2021-06" db="EMBL/GenBank/DDBJ databases">
        <authorList>
            <person name="Kallberg Y."/>
            <person name="Tangrot J."/>
            <person name="Rosling A."/>
        </authorList>
    </citation>
    <scope>NUCLEOTIDE SEQUENCE</scope>
    <source>
        <strain evidence="1">28 12/20/2015</strain>
    </source>
</reference>
<accession>A0ACA9RGD4</accession>
<evidence type="ECO:0000313" key="1">
    <source>
        <dbReference type="EMBL" id="CAG8790820.1"/>
    </source>
</evidence>
<comment type="caution">
    <text evidence="1">The sequence shown here is derived from an EMBL/GenBank/DDBJ whole genome shotgun (WGS) entry which is preliminary data.</text>
</comment>
<dbReference type="EMBL" id="CAJVPW010068906">
    <property type="protein sequence ID" value="CAG8790820.1"/>
    <property type="molecule type" value="Genomic_DNA"/>
</dbReference>
<dbReference type="Proteomes" id="UP000789366">
    <property type="component" value="Unassembled WGS sequence"/>
</dbReference>
<organism evidence="1 2">
    <name type="scientific">Cetraspora pellucida</name>
    <dbReference type="NCBI Taxonomy" id="1433469"/>
    <lineage>
        <taxon>Eukaryota</taxon>
        <taxon>Fungi</taxon>
        <taxon>Fungi incertae sedis</taxon>
        <taxon>Mucoromycota</taxon>
        <taxon>Glomeromycotina</taxon>
        <taxon>Glomeromycetes</taxon>
        <taxon>Diversisporales</taxon>
        <taxon>Gigasporaceae</taxon>
        <taxon>Cetraspora</taxon>
    </lineage>
</organism>
<keyword evidence="2" id="KW-1185">Reference proteome</keyword>
<evidence type="ECO:0000313" key="2">
    <source>
        <dbReference type="Proteomes" id="UP000789366"/>
    </source>
</evidence>
<name>A0ACA9RGD4_9GLOM</name>
<protein>
    <submittedName>
        <fullName evidence="1">15280_t:CDS:1</fullName>
    </submittedName>
</protein>